<sequence>MRACSVRTQLVIGVVLVVLMGVTRGYHFAPLEHLPSASWAIFFLAGVYLRSRWVFPALLAEAAAIDFAAVTWGGVSNFCVSPAYGFLLPAYGTLWFAGHWYAERHRDTVATLVPLTMSVVVGTAVCEMISSGSFYFLSGRFEPTGVAEFARRFMEYFPRSLSSIAFYIWIAGMIHVVVRMPIMSFSSGRTSN</sequence>
<accession>A0A0S4LJQ7</accession>
<evidence type="ECO:0000313" key="2">
    <source>
        <dbReference type="EMBL" id="CUS36848.1"/>
    </source>
</evidence>
<dbReference type="Proteomes" id="UP000199032">
    <property type="component" value="Unassembled WGS sequence"/>
</dbReference>
<evidence type="ECO:0000256" key="1">
    <source>
        <dbReference type="SAM" id="Phobius"/>
    </source>
</evidence>
<feature type="transmembrane region" description="Helical" evidence="1">
    <location>
        <begin position="156"/>
        <end position="178"/>
    </location>
</feature>
<gene>
    <name evidence="2" type="ORF">COMA1_30277</name>
</gene>
<dbReference type="OrthoDB" id="9787530at2"/>
<feature type="transmembrane region" description="Helical" evidence="1">
    <location>
        <begin position="58"/>
        <end position="75"/>
    </location>
</feature>
<keyword evidence="1" id="KW-0472">Membrane</keyword>
<dbReference type="RefSeq" id="WP_090749384.1">
    <property type="nucleotide sequence ID" value="NZ_CZQA01000009.1"/>
</dbReference>
<dbReference type="EMBL" id="CZQA01000009">
    <property type="protein sequence ID" value="CUS36848.1"/>
    <property type="molecule type" value="Genomic_DNA"/>
</dbReference>
<reference evidence="2 3" key="1">
    <citation type="submission" date="2015-10" db="EMBL/GenBank/DDBJ databases">
        <authorList>
            <person name="Gilbert D.G."/>
        </authorList>
    </citation>
    <scope>NUCLEOTIDE SEQUENCE [LARGE SCALE GENOMIC DNA]</scope>
    <source>
        <strain evidence="2">COMA1</strain>
    </source>
</reference>
<dbReference type="AlphaFoldDB" id="A0A0S4LJQ7"/>
<name>A0A0S4LJQ7_9BACT</name>
<keyword evidence="1" id="KW-0812">Transmembrane</keyword>
<feature type="transmembrane region" description="Helical" evidence="1">
    <location>
        <begin position="109"/>
        <end position="136"/>
    </location>
</feature>
<evidence type="ECO:0000313" key="3">
    <source>
        <dbReference type="Proteomes" id="UP000199032"/>
    </source>
</evidence>
<keyword evidence="1" id="KW-1133">Transmembrane helix</keyword>
<protein>
    <submittedName>
        <fullName evidence="2">Putative Cobalamin import system, optional hypothetical component BtuM</fullName>
    </submittedName>
</protein>
<dbReference type="STRING" id="1742972.COMA1_30277"/>
<keyword evidence="3" id="KW-1185">Reference proteome</keyword>
<organism evidence="2 3">
    <name type="scientific">Candidatus Nitrospira nitrosa</name>
    <dbReference type="NCBI Taxonomy" id="1742972"/>
    <lineage>
        <taxon>Bacteria</taxon>
        <taxon>Pseudomonadati</taxon>
        <taxon>Nitrospirota</taxon>
        <taxon>Nitrospiria</taxon>
        <taxon>Nitrospirales</taxon>
        <taxon>Nitrospiraceae</taxon>
        <taxon>Nitrospira</taxon>
    </lineage>
</organism>
<proteinExistence type="predicted"/>
<feature type="transmembrane region" description="Helical" evidence="1">
    <location>
        <begin position="81"/>
        <end position="102"/>
    </location>
</feature>